<name>A0A6C0C0P0_9ZZZZ</name>
<evidence type="ECO:0000256" key="1">
    <source>
        <dbReference type="SAM" id="Coils"/>
    </source>
</evidence>
<keyword evidence="3" id="KW-1133">Transmembrane helix</keyword>
<keyword evidence="3" id="KW-0472">Membrane</keyword>
<sequence length="339" mass="39127">MSNNEDEIEAVVWHEQQENILKKWGEIGSSYRFMHDRAYMYYETQNFRFALPVIVISTITGTANFAQGSFPTSWQTYVPLVIGFFNLTAGLITTISQFLRVSELLEGHRSASISYSKFSRNISVELSLPIDERSCDGREFIASRRIELDRLIEQSPNIPLHIVHKFGKKFAGADFIKPDILEITGVEVYKDSEKERKNKKIKELEMKQLELKLDKERQEREAELIKKVREEEQRRSIDFEKKLKEKLEEARKNLTVNKRLRAEEKKKKIGFSSVAKSMSSLIRRIEDVNDKNQIITPESSDLDDSPRTEKNRSSSEEDIDDGASIASAENIQIDISGNI</sequence>
<proteinExistence type="predicted"/>
<reference evidence="4" key="1">
    <citation type="journal article" date="2020" name="Nature">
        <title>Giant virus diversity and host interactions through global metagenomics.</title>
        <authorList>
            <person name="Schulz F."/>
            <person name="Roux S."/>
            <person name="Paez-Espino D."/>
            <person name="Jungbluth S."/>
            <person name="Walsh D.A."/>
            <person name="Denef V.J."/>
            <person name="McMahon K.D."/>
            <person name="Konstantinidis K.T."/>
            <person name="Eloe-Fadrosh E.A."/>
            <person name="Kyrpides N.C."/>
            <person name="Woyke T."/>
        </authorList>
    </citation>
    <scope>NUCLEOTIDE SEQUENCE</scope>
    <source>
        <strain evidence="4">GVMAG-M-3300020169-51</strain>
    </source>
</reference>
<evidence type="ECO:0000313" key="4">
    <source>
        <dbReference type="EMBL" id="QHS97208.1"/>
    </source>
</evidence>
<evidence type="ECO:0000256" key="2">
    <source>
        <dbReference type="SAM" id="MobiDB-lite"/>
    </source>
</evidence>
<dbReference type="EMBL" id="MN739291">
    <property type="protein sequence ID" value="QHS97208.1"/>
    <property type="molecule type" value="Genomic_DNA"/>
</dbReference>
<feature type="coiled-coil region" evidence="1">
    <location>
        <begin position="192"/>
        <end position="260"/>
    </location>
</feature>
<feature type="transmembrane region" description="Helical" evidence="3">
    <location>
        <begin position="77"/>
        <end position="99"/>
    </location>
</feature>
<feature type="compositionally biased region" description="Polar residues" evidence="2">
    <location>
        <begin position="327"/>
        <end position="339"/>
    </location>
</feature>
<dbReference type="NCBIfam" id="NF033632">
    <property type="entry name" value="SLATT_4"/>
    <property type="match status" value="1"/>
</dbReference>
<feature type="region of interest" description="Disordered" evidence="2">
    <location>
        <begin position="286"/>
        <end position="339"/>
    </location>
</feature>
<feature type="transmembrane region" description="Helical" evidence="3">
    <location>
        <begin position="47"/>
        <end position="65"/>
    </location>
</feature>
<organism evidence="4">
    <name type="scientific">viral metagenome</name>
    <dbReference type="NCBI Taxonomy" id="1070528"/>
    <lineage>
        <taxon>unclassified sequences</taxon>
        <taxon>metagenomes</taxon>
        <taxon>organismal metagenomes</taxon>
    </lineage>
</organism>
<keyword evidence="1" id="KW-0175">Coiled coil</keyword>
<keyword evidence="3" id="KW-0812">Transmembrane</keyword>
<feature type="compositionally biased region" description="Basic and acidic residues" evidence="2">
    <location>
        <begin position="304"/>
        <end position="315"/>
    </location>
</feature>
<dbReference type="AlphaFoldDB" id="A0A6C0C0P0"/>
<accession>A0A6C0C0P0</accession>
<protein>
    <submittedName>
        <fullName evidence="4">Uncharacterized protein</fullName>
    </submittedName>
</protein>
<evidence type="ECO:0000256" key="3">
    <source>
        <dbReference type="SAM" id="Phobius"/>
    </source>
</evidence>